<sequence>MVGLPMGVNRIEQIKGFDCGLQTWVLIVTIFSGQPIFPNSIFSVAEHVGGSRTRRTCNHCSYRCCERGFDTVTAVSNSLGAGRELVSPVACHVVKSNWLAGELDPALHQLNRRRR</sequence>
<comment type="caution">
    <text evidence="1">The sequence shown here is derived from an EMBL/GenBank/DDBJ whole genome shotgun (WGS) entry which is preliminary data.</text>
</comment>
<gene>
    <name evidence="1" type="ORF">L1049_007288</name>
</gene>
<reference evidence="1 2" key="1">
    <citation type="journal article" date="2024" name="Plant J.">
        <title>Genome sequences and population genomics reveal climatic adaptation and genomic divergence between two closely related sweetgum species.</title>
        <authorList>
            <person name="Xu W.Q."/>
            <person name="Ren C.Q."/>
            <person name="Zhang X.Y."/>
            <person name="Comes H.P."/>
            <person name="Liu X.H."/>
            <person name="Li Y.G."/>
            <person name="Kettle C.J."/>
            <person name="Jalonen R."/>
            <person name="Gaisberger H."/>
            <person name="Ma Y.Z."/>
            <person name="Qiu Y.X."/>
        </authorList>
    </citation>
    <scope>NUCLEOTIDE SEQUENCE [LARGE SCALE GENOMIC DNA]</scope>
    <source>
        <strain evidence="1">Hangzhou</strain>
    </source>
</reference>
<protein>
    <submittedName>
        <fullName evidence="1">Uncharacterized protein</fullName>
    </submittedName>
</protein>
<dbReference type="AlphaFoldDB" id="A0AAP0RKF6"/>
<evidence type="ECO:0000313" key="1">
    <source>
        <dbReference type="EMBL" id="KAK9277741.1"/>
    </source>
</evidence>
<dbReference type="EMBL" id="JBBPBK010000010">
    <property type="protein sequence ID" value="KAK9277741.1"/>
    <property type="molecule type" value="Genomic_DNA"/>
</dbReference>
<keyword evidence="2" id="KW-1185">Reference proteome</keyword>
<organism evidence="1 2">
    <name type="scientific">Liquidambar formosana</name>
    <name type="common">Formosan gum</name>
    <dbReference type="NCBI Taxonomy" id="63359"/>
    <lineage>
        <taxon>Eukaryota</taxon>
        <taxon>Viridiplantae</taxon>
        <taxon>Streptophyta</taxon>
        <taxon>Embryophyta</taxon>
        <taxon>Tracheophyta</taxon>
        <taxon>Spermatophyta</taxon>
        <taxon>Magnoliopsida</taxon>
        <taxon>eudicotyledons</taxon>
        <taxon>Gunneridae</taxon>
        <taxon>Pentapetalae</taxon>
        <taxon>Saxifragales</taxon>
        <taxon>Altingiaceae</taxon>
        <taxon>Liquidambar</taxon>
    </lineage>
</organism>
<accession>A0AAP0RKF6</accession>
<proteinExistence type="predicted"/>
<dbReference type="Proteomes" id="UP001415857">
    <property type="component" value="Unassembled WGS sequence"/>
</dbReference>
<evidence type="ECO:0000313" key="2">
    <source>
        <dbReference type="Proteomes" id="UP001415857"/>
    </source>
</evidence>
<name>A0AAP0RKF6_LIQFO</name>